<dbReference type="EMBL" id="CP003179">
    <property type="protein sequence ID" value="AEW04927.1"/>
    <property type="molecule type" value="Genomic_DNA"/>
</dbReference>
<dbReference type="KEGG" id="sap:Sulac_1430"/>
<dbReference type="STRING" id="679936.Sulac_1430"/>
<keyword evidence="1" id="KW-1133">Transmembrane helix</keyword>
<proteinExistence type="predicted"/>
<gene>
    <name evidence="2" type="ordered locus">Sulac_1430</name>
</gene>
<accession>G8TX19</accession>
<reference evidence="3" key="1">
    <citation type="submission" date="2011-12" db="EMBL/GenBank/DDBJ databases">
        <title>The complete genome of chromosome of Sulfobacillus acidophilus DSM 10332.</title>
        <authorList>
            <person name="Lucas S."/>
            <person name="Han J."/>
            <person name="Lapidus A."/>
            <person name="Bruce D."/>
            <person name="Goodwin L."/>
            <person name="Pitluck S."/>
            <person name="Peters L."/>
            <person name="Kyrpides N."/>
            <person name="Mavromatis K."/>
            <person name="Ivanova N."/>
            <person name="Mikhailova N."/>
            <person name="Chertkov O."/>
            <person name="Saunders E."/>
            <person name="Detter J.C."/>
            <person name="Tapia R."/>
            <person name="Han C."/>
            <person name="Land M."/>
            <person name="Hauser L."/>
            <person name="Markowitz V."/>
            <person name="Cheng J.-F."/>
            <person name="Hugenholtz P."/>
            <person name="Woyke T."/>
            <person name="Wu D."/>
            <person name="Pukall R."/>
            <person name="Gehrich-Schroeter G."/>
            <person name="Schneider S."/>
            <person name="Klenk H.-P."/>
            <person name="Eisen J.A."/>
        </authorList>
    </citation>
    <scope>NUCLEOTIDE SEQUENCE [LARGE SCALE GENOMIC DNA]</scope>
    <source>
        <strain evidence="3">ATCC 700253 / DSM 10332 / NAL</strain>
    </source>
</reference>
<dbReference type="HOGENOM" id="CLU_2829649_0_0_9"/>
<dbReference type="AlphaFoldDB" id="G8TX19"/>
<evidence type="ECO:0000313" key="3">
    <source>
        <dbReference type="Proteomes" id="UP000005439"/>
    </source>
</evidence>
<evidence type="ECO:0000256" key="1">
    <source>
        <dbReference type="SAM" id="Phobius"/>
    </source>
</evidence>
<sequence length="66" mass="7403">MALWKIQTANPVKNPLSLRILTILCGMVLIILMPVLISYRPSETKNPQGLGPCAGEIWWRRGESNL</sequence>
<reference evidence="2 3" key="2">
    <citation type="journal article" date="2012" name="Stand. Genomic Sci.">
        <title>Complete genome sequence of the moderately thermophilic mineral-sulfide-oxidizing firmicute Sulfobacillus acidophilus type strain (NAL(T)).</title>
        <authorList>
            <person name="Anderson I."/>
            <person name="Chertkov O."/>
            <person name="Chen A."/>
            <person name="Saunders E."/>
            <person name="Lapidus A."/>
            <person name="Nolan M."/>
            <person name="Lucas S."/>
            <person name="Hammon N."/>
            <person name="Deshpande S."/>
            <person name="Cheng J.F."/>
            <person name="Han C."/>
            <person name="Tapia R."/>
            <person name="Goodwin L.A."/>
            <person name="Pitluck S."/>
            <person name="Liolios K."/>
            <person name="Pagani I."/>
            <person name="Ivanova N."/>
            <person name="Mikhailova N."/>
            <person name="Pati A."/>
            <person name="Palaniappan K."/>
            <person name="Land M."/>
            <person name="Pan C."/>
            <person name="Rohde M."/>
            <person name="Pukall R."/>
            <person name="Goker M."/>
            <person name="Detter J.C."/>
            <person name="Woyke T."/>
            <person name="Bristow J."/>
            <person name="Eisen J.A."/>
            <person name="Markowitz V."/>
            <person name="Hugenholtz P."/>
            <person name="Kyrpides N.C."/>
            <person name="Klenk H.P."/>
            <person name="Mavromatis K."/>
        </authorList>
    </citation>
    <scope>NUCLEOTIDE SEQUENCE [LARGE SCALE GENOMIC DNA]</scope>
    <source>
        <strain evidence="3">ATCC 700253 / DSM 10332 / NAL</strain>
    </source>
</reference>
<dbReference type="Proteomes" id="UP000005439">
    <property type="component" value="Chromosome"/>
</dbReference>
<feature type="transmembrane region" description="Helical" evidence="1">
    <location>
        <begin position="20"/>
        <end position="39"/>
    </location>
</feature>
<protein>
    <submittedName>
        <fullName evidence="2">Uncharacterized protein</fullName>
    </submittedName>
</protein>
<name>G8TX19_SULAD</name>
<keyword evidence="3" id="KW-1185">Reference proteome</keyword>
<keyword evidence="1" id="KW-0812">Transmembrane</keyword>
<organism evidence="2 3">
    <name type="scientific">Sulfobacillus acidophilus (strain ATCC 700253 / DSM 10332 / NAL)</name>
    <dbReference type="NCBI Taxonomy" id="679936"/>
    <lineage>
        <taxon>Bacteria</taxon>
        <taxon>Bacillati</taxon>
        <taxon>Bacillota</taxon>
        <taxon>Clostridia</taxon>
        <taxon>Eubacteriales</taxon>
        <taxon>Clostridiales Family XVII. Incertae Sedis</taxon>
        <taxon>Sulfobacillus</taxon>
    </lineage>
</organism>
<keyword evidence="1" id="KW-0472">Membrane</keyword>
<evidence type="ECO:0000313" key="2">
    <source>
        <dbReference type="EMBL" id="AEW04927.1"/>
    </source>
</evidence>